<organism evidence="2 3">
    <name type="scientific">Thermincola ferriacetica</name>
    <dbReference type="NCBI Taxonomy" id="281456"/>
    <lineage>
        <taxon>Bacteria</taxon>
        <taxon>Bacillati</taxon>
        <taxon>Bacillota</taxon>
        <taxon>Clostridia</taxon>
        <taxon>Eubacteriales</taxon>
        <taxon>Thermincolaceae</taxon>
        <taxon>Thermincola</taxon>
    </lineage>
</organism>
<evidence type="ECO:0000313" key="3">
    <source>
        <dbReference type="Proteomes" id="UP000037175"/>
    </source>
</evidence>
<evidence type="ECO:0000313" key="2">
    <source>
        <dbReference type="EMBL" id="KNZ69392.1"/>
    </source>
</evidence>
<evidence type="ECO:0000256" key="1">
    <source>
        <dbReference type="SAM" id="Phobius"/>
    </source>
</evidence>
<dbReference type="EMBL" id="LGTE01000013">
    <property type="protein sequence ID" value="KNZ69392.1"/>
    <property type="molecule type" value="Genomic_DNA"/>
</dbReference>
<proteinExistence type="predicted"/>
<gene>
    <name evidence="2" type="ORF">Tfer_2031</name>
</gene>
<dbReference type="AlphaFoldDB" id="A0A0L6W1D9"/>
<protein>
    <recommendedName>
        <fullName evidence="4">DUF1634 domain-containing protein</fullName>
    </recommendedName>
</protein>
<accession>A0A0L6W1D9</accession>
<dbReference type="Pfam" id="PF07843">
    <property type="entry name" value="DUF1634"/>
    <property type="match status" value="1"/>
</dbReference>
<keyword evidence="1" id="KW-0472">Membrane</keyword>
<dbReference type="InterPro" id="IPR012861">
    <property type="entry name" value="DUF1634"/>
</dbReference>
<keyword evidence="1" id="KW-0812">Transmembrane</keyword>
<dbReference type="RefSeq" id="WP_052218216.1">
    <property type="nucleotide sequence ID" value="NZ_LGTE01000013.1"/>
</dbReference>
<reference evidence="3" key="1">
    <citation type="submission" date="2015-07" db="EMBL/GenBank/DDBJ databases">
        <title>Complete Genome of Thermincola ferriacetica strain Z-0001T.</title>
        <authorList>
            <person name="Lusk B."/>
            <person name="Badalamenti J.P."/>
            <person name="Parameswaran P."/>
            <person name="Bond D.R."/>
            <person name="Torres C.I."/>
        </authorList>
    </citation>
    <scope>NUCLEOTIDE SEQUENCE [LARGE SCALE GENOMIC DNA]</scope>
    <source>
        <strain evidence="3">Z-0001</strain>
    </source>
</reference>
<keyword evidence="3" id="KW-1185">Reference proteome</keyword>
<feature type="transmembrane region" description="Helical" evidence="1">
    <location>
        <begin position="98"/>
        <end position="118"/>
    </location>
</feature>
<comment type="caution">
    <text evidence="2">The sequence shown here is derived from an EMBL/GenBank/DDBJ whole genome shotgun (WGS) entry which is preliminary data.</text>
</comment>
<keyword evidence="1" id="KW-1133">Transmembrane helix</keyword>
<feature type="transmembrane region" description="Helical" evidence="1">
    <location>
        <begin position="69"/>
        <end position="91"/>
    </location>
</feature>
<name>A0A0L6W1D9_9FIRM</name>
<sequence>MNQKSIDINRILAMLLRAGSALSVVLMAAGMALALAADGGLEGQRAVGLGFFQVIAGVMELNPPAVMTLGILVLLFTPFLRVIGAFLSFLLIEKDIKYSLISFGVLLIMTLSLLVPGLH</sequence>
<dbReference type="Proteomes" id="UP000037175">
    <property type="component" value="Unassembled WGS sequence"/>
</dbReference>
<evidence type="ECO:0008006" key="4">
    <source>
        <dbReference type="Google" id="ProtNLM"/>
    </source>
</evidence>